<dbReference type="SUPFAM" id="SSF57756">
    <property type="entry name" value="Retrovirus zinc finger-like domains"/>
    <property type="match status" value="1"/>
</dbReference>
<name>A0A834T510_9FABA</name>
<evidence type="ECO:0000259" key="2">
    <source>
        <dbReference type="Pfam" id="PF22936"/>
    </source>
</evidence>
<feature type="compositionally biased region" description="Basic and acidic residues" evidence="1">
    <location>
        <begin position="122"/>
        <end position="139"/>
    </location>
</feature>
<dbReference type="InterPro" id="IPR054722">
    <property type="entry name" value="PolX-like_BBD"/>
</dbReference>
<comment type="caution">
    <text evidence="3">The sequence shown here is derived from an EMBL/GenBank/DDBJ whole genome shotgun (WGS) entry which is preliminary data.</text>
</comment>
<feature type="domain" description="Retrovirus-related Pol polyprotein from transposon TNT 1-94-like beta-barrel" evidence="2">
    <location>
        <begin position="177"/>
        <end position="245"/>
    </location>
</feature>
<keyword evidence="4" id="KW-1185">Reference proteome</keyword>
<dbReference type="GO" id="GO:0008270">
    <property type="term" value="F:zinc ion binding"/>
    <property type="evidence" value="ECO:0007669"/>
    <property type="project" value="InterPro"/>
</dbReference>
<evidence type="ECO:0000313" key="3">
    <source>
        <dbReference type="EMBL" id="KAF7815308.1"/>
    </source>
</evidence>
<dbReference type="PANTHER" id="PTHR35317">
    <property type="entry name" value="OS04G0629600 PROTEIN"/>
    <property type="match status" value="1"/>
</dbReference>
<gene>
    <name evidence="3" type="ORF">G2W53_029277</name>
</gene>
<dbReference type="EMBL" id="JAAIUW010000009">
    <property type="protein sequence ID" value="KAF7815308.1"/>
    <property type="molecule type" value="Genomic_DNA"/>
</dbReference>
<dbReference type="AlphaFoldDB" id="A0A834T510"/>
<dbReference type="InterPro" id="IPR036875">
    <property type="entry name" value="Znf_CCHC_sf"/>
</dbReference>
<accession>A0A834T510</accession>
<feature type="region of interest" description="Disordered" evidence="1">
    <location>
        <begin position="90"/>
        <end position="139"/>
    </location>
</feature>
<dbReference type="Pfam" id="PF14223">
    <property type="entry name" value="Retrotran_gag_2"/>
    <property type="match status" value="1"/>
</dbReference>
<dbReference type="Proteomes" id="UP000634136">
    <property type="component" value="Unassembled WGS sequence"/>
</dbReference>
<dbReference type="PANTHER" id="PTHR35317:SF35">
    <property type="entry name" value="DUF4219 DOMAIN-CONTAINING PROTEIN"/>
    <property type="match status" value="1"/>
</dbReference>
<feature type="compositionally biased region" description="Polar residues" evidence="1">
    <location>
        <begin position="90"/>
        <end position="101"/>
    </location>
</feature>
<dbReference type="OrthoDB" id="1434586at2759"/>
<reference evidence="3" key="1">
    <citation type="submission" date="2020-09" db="EMBL/GenBank/DDBJ databases">
        <title>Genome-Enabled Discovery of Anthraquinone Biosynthesis in Senna tora.</title>
        <authorList>
            <person name="Kang S.-H."/>
            <person name="Pandey R.P."/>
            <person name="Lee C.-M."/>
            <person name="Sim J.-S."/>
            <person name="Jeong J.-T."/>
            <person name="Choi B.-S."/>
            <person name="Jung M."/>
            <person name="Ginzburg D."/>
            <person name="Zhao K."/>
            <person name="Won S.Y."/>
            <person name="Oh T.-J."/>
            <person name="Yu Y."/>
            <person name="Kim N.-H."/>
            <person name="Lee O.R."/>
            <person name="Lee T.-H."/>
            <person name="Bashyal P."/>
            <person name="Kim T.-S."/>
            <person name="Lee W.-H."/>
            <person name="Kawkins C."/>
            <person name="Kim C.-K."/>
            <person name="Kim J.S."/>
            <person name="Ahn B.O."/>
            <person name="Rhee S.Y."/>
            <person name="Sohng J.K."/>
        </authorList>
    </citation>
    <scope>NUCLEOTIDE SEQUENCE</scope>
    <source>
        <tissue evidence="3">Leaf</tissue>
    </source>
</reference>
<feature type="compositionally biased region" description="Gly residues" evidence="1">
    <location>
        <begin position="104"/>
        <end position="120"/>
    </location>
</feature>
<dbReference type="GO" id="GO:0003676">
    <property type="term" value="F:nucleic acid binding"/>
    <property type="evidence" value="ECO:0007669"/>
    <property type="project" value="InterPro"/>
</dbReference>
<evidence type="ECO:0000313" key="4">
    <source>
        <dbReference type="Proteomes" id="UP000634136"/>
    </source>
</evidence>
<evidence type="ECO:0000256" key="1">
    <source>
        <dbReference type="SAM" id="MobiDB-lite"/>
    </source>
</evidence>
<organism evidence="3 4">
    <name type="scientific">Senna tora</name>
    <dbReference type="NCBI Taxonomy" id="362788"/>
    <lineage>
        <taxon>Eukaryota</taxon>
        <taxon>Viridiplantae</taxon>
        <taxon>Streptophyta</taxon>
        <taxon>Embryophyta</taxon>
        <taxon>Tracheophyta</taxon>
        <taxon>Spermatophyta</taxon>
        <taxon>Magnoliopsida</taxon>
        <taxon>eudicotyledons</taxon>
        <taxon>Gunneridae</taxon>
        <taxon>Pentapetalae</taxon>
        <taxon>rosids</taxon>
        <taxon>fabids</taxon>
        <taxon>Fabales</taxon>
        <taxon>Fabaceae</taxon>
        <taxon>Caesalpinioideae</taxon>
        <taxon>Cassia clade</taxon>
        <taxon>Senna</taxon>
    </lineage>
</organism>
<sequence length="259" mass="29109">MIPIFNGENYEFWSIKMKTLFKSQDLWDLVEQGFADPDEEGKLKENRKKDSKALFLIQHALHGSLFSRIIGANTSKAAWSTLQKEFQGSSKVKGESSNYSNKGAGRGQGKNGSHGKGGFQDKGNRSFDKQLESQRSEEQKNYKNVQCHYCKKYGHVKENCFKRQKHQASYAEETKEGEKSLFRELDEAYKLTVRLGDDSLVQVKGKGTIALETHGGNVKLLHDVLFVPNLSNNLISVGQLMSSGYLVLFDGDACVIKDK</sequence>
<dbReference type="Pfam" id="PF22936">
    <property type="entry name" value="Pol_BBD"/>
    <property type="match status" value="1"/>
</dbReference>
<proteinExistence type="predicted"/>
<protein>
    <submittedName>
        <fullName evidence="3">Retrovirus-related Pol polyprotein from transposon TNT 1-94</fullName>
    </submittedName>
</protein>